<feature type="compositionally biased region" description="Low complexity" evidence="5">
    <location>
        <begin position="278"/>
        <end position="289"/>
    </location>
</feature>
<proteinExistence type="inferred from homology"/>
<evidence type="ECO:0000256" key="5">
    <source>
        <dbReference type="SAM" id="MobiDB-lite"/>
    </source>
</evidence>
<dbReference type="GO" id="GO:0016926">
    <property type="term" value="P:protein desumoylation"/>
    <property type="evidence" value="ECO:0007669"/>
    <property type="project" value="TreeGrafter"/>
</dbReference>
<evidence type="ECO:0000256" key="1">
    <source>
        <dbReference type="ARBA" id="ARBA00005234"/>
    </source>
</evidence>
<protein>
    <recommendedName>
        <fullName evidence="6">Ubiquitin-like protease family profile domain-containing protein</fullName>
    </recommendedName>
</protein>
<feature type="compositionally biased region" description="Acidic residues" evidence="5">
    <location>
        <begin position="496"/>
        <end position="524"/>
    </location>
</feature>
<keyword evidence="3" id="KW-0378">Hydrolase</keyword>
<feature type="region of interest" description="Disordered" evidence="5">
    <location>
        <begin position="448"/>
        <end position="531"/>
    </location>
</feature>
<reference evidence="7 8" key="1">
    <citation type="submission" date="2016-10" db="EMBL/GenBank/DDBJ databases">
        <authorList>
            <person name="Cai Z."/>
        </authorList>
    </citation>
    <scope>NUCLEOTIDE SEQUENCE [LARGE SCALE GENOMIC DNA]</scope>
</reference>
<dbReference type="Pfam" id="PF02902">
    <property type="entry name" value="Peptidase_C48"/>
    <property type="match status" value="1"/>
</dbReference>
<dbReference type="PROSITE" id="PS50600">
    <property type="entry name" value="ULP_PROTEASE"/>
    <property type="match status" value="1"/>
</dbReference>
<name>A0A383W7R4_TETOB</name>
<dbReference type="InterPro" id="IPR038765">
    <property type="entry name" value="Papain-like_cys_pep_sf"/>
</dbReference>
<sequence>MQNDPPKAIAVNGEHYQAPKLQQAPVMQQHQQLKQQQAQLEQHIPMVQQQRQQQQQQQQQQRQQLQQPTRHMPGSNTRQRPMNNMFRQLQADAQHSTYSPAFAGSSQPRQHRFFAGHVPPMRPSVGPNSTPLVGYASAGTPHAGLRSAPRVRAAPGFGQQQQQWQRRGSVAAAAAAAAGYGLPATPAAAPSPDPIKQRLSFEQQEAASAAAAARAAARAPAAAAAGTAAGAATTHQDPPAAAPAAARMPAADGFFTQALRQAAGPVGVAVQGPGGRGSSSSRQGWLGGQQQLLPNPAAAAAAAAAPNALTAGMLFAGMPALREPVDDTAARLEQEVAEKQRKLQQLTRRDKAYFEHDVQALAASSRRALALSPEYQANPASRAQLQEMEQVAAAKRQQRLQHEQELLQQRSTAGAAAGRAAAAAEAAAPAAIKQQLQQQAAARLAGAVPAAARPAAPGSSQQQQQEEEDSDVICLSSGDEDDGQQQHHVNEQAEQYSEEEGSGYDEEEGEEEAEEEESEEDAEEGGVAAAAAGVDRLRLDRWLGRRSNWTPTQQQLERFEAAVGPGPGSELLASHERASIELRREHMLCLQRSEWLNDEVINMYVAMLQDRDTALRQLPGSPHPRCHFFSTFFLNKLYKDEKKYNYKNVRRWTLPGRLKNAGQASDNVLDLDRIIVPVHEGVHWTAIMADLANKRIVFFDSLNGHNPWAIDSLRRWLADEAKDKRGEAWDTASWEVACPEDIPRQANGCDCGVFSLLFCNRLGLGVPFDFAQADLLVNARVRIACELMDGRLPLPGKGTQ</sequence>
<dbReference type="AlphaFoldDB" id="A0A383W7R4"/>
<keyword evidence="8" id="KW-1185">Reference proteome</keyword>
<dbReference type="InterPro" id="IPR003653">
    <property type="entry name" value="Peptidase_C48_C"/>
</dbReference>
<dbReference type="STRING" id="3088.A0A383W7R4"/>
<gene>
    <name evidence="7" type="ORF">BQ4739_LOCUS13275</name>
</gene>
<evidence type="ECO:0000256" key="4">
    <source>
        <dbReference type="ARBA" id="ARBA00022807"/>
    </source>
</evidence>
<feature type="region of interest" description="Disordered" evidence="5">
    <location>
        <begin position="267"/>
        <end position="289"/>
    </location>
</feature>
<organism evidence="7 8">
    <name type="scientific">Tetradesmus obliquus</name>
    <name type="common">Green alga</name>
    <name type="synonym">Acutodesmus obliquus</name>
    <dbReference type="NCBI Taxonomy" id="3088"/>
    <lineage>
        <taxon>Eukaryota</taxon>
        <taxon>Viridiplantae</taxon>
        <taxon>Chlorophyta</taxon>
        <taxon>core chlorophytes</taxon>
        <taxon>Chlorophyceae</taxon>
        <taxon>CS clade</taxon>
        <taxon>Sphaeropleales</taxon>
        <taxon>Scenedesmaceae</taxon>
        <taxon>Tetradesmus</taxon>
    </lineage>
</organism>
<evidence type="ECO:0000313" key="8">
    <source>
        <dbReference type="Proteomes" id="UP000256970"/>
    </source>
</evidence>
<evidence type="ECO:0000256" key="3">
    <source>
        <dbReference type="ARBA" id="ARBA00022801"/>
    </source>
</evidence>
<evidence type="ECO:0000313" key="7">
    <source>
        <dbReference type="EMBL" id="SZX73159.1"/>
    </source>
</evidence>
<feature type="compositionally biased region" description="Low complexity" evidence="5">
    <location>
        <begin position="28"/>
        <end position="67"/>
    </location>
</feature>
<evidence type="ECO:0000256" key="2">
    <source>
        <dbReference type="ARBA" id="ARBA00022670"/>
    </source>
</evidence>
<dbReference type="GO" id="GO:0005634">
    <property type="term" value="C:nucleus"/>
    <property type="evidence" value="ECO:0007669"/>
    <property type="project" value="TreeGrafter"/>
</dbReference>
<dbReference type="Gene3D" id="3.40.395.10">
    <property type="entry name" value="Adenoviral Proteinase, Chain A"/>
    <property type="match status" value="1"/>
</dbReference>
<keyword evidence="2" id="KW-0645">Protease</keyword>
<keyword evidence="4" id="KW-0788">Thiol protease</keyword>
<feature type="domain" description="Ubiquitin-like protease family profile" evidence="6">
    <location>
        <begin position="580"/>
        <end position="762"/>
    </location>
</feature>
<dbReference type="PANTHER" id="PTHR12606:SF1">
    <property type="entry name" value="UBIQUITIN-LIKE-SPECIFIC PROTEASE 1A"/>
    <property type="match status" value="1"/>
</dbReference>
<dbReference type="Proteomes" id="UP000256970">
    <property type="component" value="Unassembled WGS sequence"/>
</dbReference>
<dbReference type="EMBL" id="FNXT01001184">
    <property type="protein sequence ID" value="SZX73159.1"/>
    <property type="molecule type" value="Genomic_DNA"/>
</dbReference>
<dbReference type="PANTHER" id="PTHR12606">
    <property type="entry name" value="SENTRIN/SUMO-SPECIFIC PROTEASE"/>
    <property type="match status" value="1"/>
</dbReference>
<feature type="region of interest" description="Disordered" evidence="5">
    <location>
        <begin position="23"/>
        <end position="80"/>
    </location>
</feature>
<dbReference type="GO" id="GO:0016929">
    <property type="term" value="F:deSUMOylase activity"/>
    <property type="evidence" value="ECO:0007669"/>
    <property type="project" value="TreeGrafter"/>
</dbReference>
<dbReference type="SUPFAM" id="SSF54001">
    <property type="entry name" value="Cysteine proteinases"/>
    <property type="match status" value="1"/>
</dbReference>
<evidence type="ECO:0000259" key="6">
    <source>
        <dbReference type="PROSITE" id="PS50600"/>
    </source>
</evidence>
<dbReference type="GO" id="GO:0006508">
    <property type="term" value="P:proteolysis"/>
    <property type="evidence" value="ECO:0007669"/>
    <property type="project" value="UniProtKB-KW"/>
</dbReference>
<accession>A0A383W7R4</accession>
<feature type="compositionally biased region" description="Low complexity" evidence="5">
    <location>
        <begin position="448"/>
        <end position="464"/>
    </location>
</feature>
<comment type="similarity">
    <text evidence="1">Belongs to the peptidase C48 family.</text>
</comment>